<keyword evidence="8" id="KW-1185">Reference proteome</keyword>
<dbReference type="OrthoDB" id="2499658at2759"/>
<keyword evidence="2" id="KW-0597">Phosphoprotein</keyword>
<reference evidence="9" key="1">
    <citation type="submission" date="2025-08" db="UniProtKB">
        <authorList>
            <consortium name="RefSeq"/>
        </authorList>
    </citation>
    <scope>IDENTIFICATION</scope>
    <source>
        <tissue evidence="9">Entire body</tissue>
    </source>
</reference>
<organism evidence="8 9">
    <name type="scientific">Agrilus planipennis</name>
    <name type="common">Emerald ash borer</name>
    <name type="synonym">Agrilus marcopoli</name>
    <dbReference type="NCBI Taxonomy" id="224129"/>
    <lineage>
        <taxon>Eukaryota</taxon>
        <taxon>Metazoa</taxon>
        <taxon>Ecdysozoa</taxon>
        <taxon>Arthropoda</taxon>
        <taxon>Hexapoda</taxon>
        <taxon>Insecta</taxon>
        <taxon>Pterygota</taxon>
        <taxon>Neoptera</taxon>
        <taxon>Endopterygota</taxon>
        <taxon>Coleoptera</taxon>
        <taxon>Polyphaga</taxon>
        <taxon>Elateriformia</taxon>
        <taxon>Buprestoidea</taxon>
        <taxon>Buprestidae</taxon>
        <taxon>Agrilinae</taxon>
        <taxon>Agrilus</taxon>
    </lineage>
</organism>
<feature type="domain" description="PDZ" evidence="7">
    <location>
        <begin position="952"/>
        <end position="1016"/>
    </location>
</feature>
<dbReference type="GO" id="GO:0005096">
    <property type="term" value="F:GTPase activator activity"/>
    <property type="evidence" value="ECO:0007669"/>
    <property type="project" value="UniProtKB-KW"/>
</dbReference>
<gene>
    <name evidence="9" type="primary">LOC108738443</name>
</gene>
<evidence type="ECO:0000313" key="9">
    <source>
        <dbReference type="RefSeq" id="XP_018327355.1"/>
    </source>
</evidence>
<dbReference type="Gene3D" id="2.30.42.10">
    <property type="match status" value="1"/>
</dbReference>
<dbReference type="GO" id="GO:0005737">
    <property type="term" value="C:cytoplasm"/>
    <property type="evidence" value="ECO:0007669"/>
    <property type="project" value="TreeGrafter"/>
</dbReference>
<feature type="compositionally biased region" description="Polar residues" evidence="5">
    <location>
        <begin position="1477"/>
        <end position="1486"/>
    </location>
</feature>
<dbReference type="Pfam" id="PF02145">
    <property type="entry name" value="Rap_GAP"/>
    <property type="match status" value="1"/>
</dbReference>
<feature type="region of interest" description="Disordered" evidence="5">
    <location>
        <begin position="1079"/>
        <end position="1131"/>
    </location>
</feature>
<feature type="compositionally biased region" description="Low complexity" evidence="5">
    <location>
        <begin position="71"/>
        <end position="83"/>
    </location>
</feature>
<sequence length="1641" mass="181964">MPTSKCCLYIANLFNKHDGMIGLEECGPAPPRASPSSLIPSSSTNRTRERTVQAVEYYNNHLQRARAKAGLTTSTTTSTNNATTHHHHHHAPSSLSTTRASYNDRHHIHHHNISGNQRKHVVVPDLLYRSNSSLELLDHHHQGRSTASSCSSSLKREYGSHGSIDVIERDRPLPIAGNSDSFFAMLQDYRPTVLNAIGTDQRSPGPAEYLKGKVDAAPAAENATNSLAGDETSGSTHQLTPQSPKFRVKLSKIWGSGNVNGGGSVKLNNHHYNHHHSNHYRHAFDDSVVNTSTMSTSTSSAAASALIAEAEEIQRRRAFVHYDCQSLTTNLSYAVRIRKNLLAKRRNTTTGASAASMIARSSTPEGGGSSSAADEEDYGDGKSNDMVESCPFFRNEIGGEEERVVSLTRVPCSSDSNYRYHYGGGGGGSSSGSGQNKKPLHRPPLAYGVAVLEFPIGETHWRHSTCPYQRLPRPIESVDQGALYYRRYFLGREHQNWFGMDDQLGPVAISIRREKVPHPDGGLTTSSSPMQYQYRLIIRTSELLTLRGAILEDAVPNIKPSNGKTMNVKEVLDYVAPEIQISCLRLGVQSLQTEDQLLKLDEQGLTNHYKVGVMYCRAGQSSEEEMYNNEEAGPAFQEFLECIGKKVRLKGFENYKAGLDNKSDSTGLYSVYAQYQDCEVMFHVSTMLPFTPNNRQQLLRKRHIGNDIVTIVFQEPGALPFTPKNIRSQFQHVFIVVRAINPCTENTHYSVAVSRSKDVQVFGPPIKDGAIFPKGKAFAEFLLAKVVNAENAAHMSEKFVTMATRTRQEYLKDLVTNFSTTSPVETGQKFSIFGNKKKDKIRPRFIPDACQRGAILWQVMLDDNGQSQQIECYLGISSDTLVLIEEQTRQIVFVTPCKSILGWSPQTNSLRLYHHQGECTTIHMRDGNGDRDELMEIMERLKAVTQGVVVQELSLKRNIMGQLGFHVQPDGVVTLVESAGQAWQAGLRQNSRIVEICKVAVSTLTYDQMVDLLKTSLLVTLTVIPPLPDGGARKGCTLPNCKYNEGNYESDYENNGNNVDDSTKCRKAAQLQKAVPGNHKMIYERSFSPPRSSSSSGYGTGSSSKSFLGHESTKFNNREGTTTSSSSGFSDDQWYDILQEGLGLDLGSPPPLPLKQQNNRTVQPSAAANTYPSSPKRTYNNNNNNITNSNNNINTNNNNNSMSHMQVSQSHNHFGPQHTKVQVSHSLPLQHANYSIPLTAALHNNTYDYDTSYKIDGRNFLKTEECCKYLGNDDQQQQQQHGISGRHHLRDDLGEPRRRDNSRHRVGVVNDSKNREIEYVVTRAPKVAEYTTLQQLNNELRNNLVINDNHSTDSSVTSDRFYGLAGSEDELSNGSGGNSSPRVRRASKHHINSRNQSPRSINGEAKLRPGVTSRSSNRNSANLSSSTFQEELIRLIDPDNIKESSSSANVCDQQPVKLSKETQQEVILTMARPATVISNSSTTSSPLPVEFKGGKDDRLSPRVKGNKVSGSSTDAPLPLPNDIEWSSLVDTATRVMMEVSENMPDVGDLKGAASTGQWSDDGPMDASITSMISSSTSVPELQNTLTELETRVNMETRRRLSLEDEVKRLKEENQKLQDQAQSAVNQLRKFTEWFFKNVQSK</sequence>
<dbReference type="RefSeq" id="XP_018327355.1">
    <property type="nucleotide sequence ID" value="XM_018471853.2"/>
</dbReference>
<dbReference type="InterPro" id="IPR050989">
    <property type="entry name" value="Rap1_Ran_GAP"/>
</dbReference>
<dbReference type="GO" id="GO:0051056">
    <property type="term" value="P:regulation of small GTPase mediated signal transduction"/>
    <property type="evidence" value="ECO:0007669"/>
    <property type="project" value="InterPro"/>
</dbReference>
<feature type="compositionally biased region" description="Polar residues" evidence="5">
    <location>
        <begin position="144"/>
        <end position="153"/>
    </location>
</feature>
<feature type="region of interest" description="Disordered" evidence="5">
    <location>
        <begin position="1477"/>
        <end position="1519"/>
    </location>
</feature>
<dbReference type="PROSITE" id="PS50085">
    <property type="entry name" value="RAPGAP"/>
    <property type="match status" value="1"/>
</dbReference>
<feature type="compositionally biased region" description="Low complexity" evidence="5">
    <location>
        <begin position="1180"/>
        <end position="1201"/>
    </location>
</feature>
<feature type="region of interest" description="Disordered" evidence="5">
    <location>
        <begin position="348"/>
        <end position="385"/>
    </location>
</feature>
<protein>
    <submittedName>
        <fullName evidence="9">Signal-induced proliferation-associated 1-like protein 1 isoform X1</fullName>
    </submittedName>
</protein>
<dbReference type="PROSITE" id="PS50106">
    <property type="entry name" value="PDZ"/>
    <property type="match status" value="1"/>
</dbReference>
<dbReference type="PANTHER" id="PTHR15711">
    <property type="entry name" value="RAP GTPASE-ACTIVATING PROTEIN"/>
    <property type="match status" value="1"/>
</dbReference>
<evidence type="ECO:0000313" key="8">
    <source>
        <dbReference type="Proteomes" id="UP000192223"/>
    </source>
</evidence>
<evidence type="ECO:0000256" key="3">
    <source>
        <dbReference type="ARBA" id="ARBA00023054"/>
    </source>
</evidence>
<dbReference type="SUPFAM" id="SSF111347">
    <property type="entry name" value="Rap/Ran-GAP"/>
    <property type="match status" value="1"/>
</dbReference>
<evidence type="ECO:0000259" key="6">
    <source>
        <dbReference type="PROSITE" id="PS50085"/>
    </source>
</evidence>
<dbReference type="SMART" id="SM00228">
    <property type="entry name" value="PDZ"/>
    <property type="match status" value="1"/>
</dbReference>
<dbReference type="GeneID" id="108738443"/>
<feature type="region of interest" description="Disordered" evidence="5">
    <location>
        <begin position="1367"/>
        <end position="1427"/>
    </location>
</feature>
<evidence type="ECO:0000256" key="1">
    <source>
        <dbReference type="ARBA" id="ARBA00022468"/>
    </source>
</evidence>
<name>A0A1W4X4V2_AGRPL</name>
<dbReference type="Gene3D" id="3.40.50.11210">
    <property type="entry name" value="Rap/Ran-GAP"/>
    <property type="match status" value="1"/>
</dbReference>
<evidence type="ECO:0000259" key="7">
    <source>
        <dbReference type="PROSITE" id="PS50106"/>
    </source>
</evidence>
<feature type="region of interest" description="Disordered" evidence="5">
    <location>
        <begin position="139"/>
        <end position="158"/>
    </location>
</feature>
<feature type="region of interest" description="Disordered" evidence="5">
    <location>
        <begin position="1145"/>
        <end position="1217"/>
    </location>
</feature>
<dbReference type="CDD" id="cd06745">
    <property type="entry name" value="PDZ_SIPA1-like"/>
    <property type="match status" value="1"/>
</dbReference>
<accession>A0A1W4X4V2</accession>
<feature type="coiled-coil region" evidence="4">
    <location>
        <begin position="1578"/>
        <end position="1626"/>
    </location>
</feature>
<feature type="compositionally biased region" description="Low complexity" evidence="5">
    <location>
        <begin position="1086"/>
        <end position="1106"/>
    </location>
</feature>
<feature type="compositionally biased region" description="Polar residues" evidence="5">
    <location>
        <begin position="1202"/>
        <end position="1212"/>
    </location>
</feature>
<dbReference type="InParanoid" id="A0A1W4X4V2"/>
<evidence type="ECO:0000256" key="4">
    <source>
        <dbReference type="SAM" id="Coils"/>
    </source>
</evidence>
<dbReference type="STRING" id="224129.A0A1W4X4V2"/>
<dbReference type="Proteomes" id="UP000192223">
    <property type="component" value="Unplaced"/>
</dbReference>
<dbReference type="InterPro" id="IPR000331">
    <property type="entry name" value="Rap/Ran_GAP_dom"/>
</dbReference>
<feature type="compositionally biased region" description="Polar residues" evidence="5">
    <location>
        <begin position="348"/>
        <end position="364"/>
    </location>
</feature>
<evidence type="ECO:0000256" key="2">
    <source>
        <dbReference type="ARBA" id="ARBA00022553"/>
    </source>
</evidence>
<dbReference type="SUPFAM" id="SSF50156">
    <property type="entry name" value="PDZ domain-like"/>
    <property type="match status" value="1"/>
</dbReference>
<feature type="compositionally biased region" description="Basic residues" evidence="5">
    <location>
        <begin position="1382"/>
        <end position="1392"/>
    </location>
</feature>
<keyword evidence="1" id="KW-0343">GTPase activation</keyword>
<proteinExistence type="predicted"/>
<feature type="compositionally biased region" description="Polar residues" evidence="5">
    <location>
        <begin position="1155"/>
        <end position="1179"/>
    </location>
</feature>
<feature type="region of interest" description="Disordered" evidence="5">
    <location>
        <begin position="1274"/>
        <end position="1310"/>
    </location>
</feature>
<dbReference type="InterPro" id="IPR035974">
    <property type="entry name" value="Rap/Ran-GAP_sf"/>
</dbReference>
<feature type="region of interest" description="Disordered" evidence="5">
    <location>
        <begin position="26"/>
        <end position="48"/>
    </location>
</feature>
<dbReference type="Pfam" id="PF21022">
    <property type="entry name" value="Rap-GAP_dimer"/>
    <property type="match status" value="1"/>
</dbReference>
<keyword evidence="3 4" id="KW-0175">Coiled coil</keyword>
<feature type="compositionally biased region" description="Low complexity" evidence="5">
    <location>
        <begin position="34"/>
        <end position="43"/>
    </location>
</feature>
<dbReference type="FunFam" id="3.40.50.11210:FF:000002">
    <property type="entry name" value="Signal-induced proliferation-associated 1-like protein 1"/>
    <property type="match status" value="1"/>
</dbReference>
<dbReference type="PANTHER" id="PTHR15711:SF22">
    <property type="entry name" value="RAP-GAP DOMAIN-CONTAINING PROTEIN"/>
    <property type="match status" value="1"/>
</dbReference>
<dbReference type="InterPro" id="IPR001478">
    <property type="entry name" value="PDZ"/>
</dbReference>
<feature type="compositionally biased region" description="Low complexity" evidence="5">
    <location>
        <begin position="1413"/>
        <end position="1426"/>
    </location>
</feature>
<feature type="compositionally biased region" description="Basic and acidic residues" evidence="5">
    <location>
        <begin position="1289"/>
        <end position="1299"/>
    </location>
</feature>
<dbReference type="InterPro" id="IPR036034">
    <property type="entry name" value="PDZ_sf"/>
</dbReference>
<feature type="domain" description="Rap-GAP" evidence="6">
    <location>
        <begin position="597"/>
        <end position="814"/>
    </location>
</feature>
<evidence type="ECO:0000256" key="5">
    <source>
        <dbReference type="SAM" id="MobiDB-lite"/>
    </source>
</evidence>
<dbReference type="KEGG" id="apln:108738443"/>
<feature type="region of interest" description="Disordered" evidence="5">
    <location>
        <begin position="64"/>
        <end position="98"/>
    </location>
</feature>